<dbReference type="PANTHER" id="PTHR11741:SF0">
    <property type="entry name" value="ELONGATION FACTOR TS, MITOCHONDRIAL"/>
    <property type="match status" value="1"/>
</dbReference>
<evidence type="ECO:0000313" key="11">
    <source>
        <dbReference type="Proteomes" id="UP000824123"/>
    </source>
</evidence>
<dbReference type="InterPro" id="IPR036402">
    <property type="entry name" value="EF-Ts_dimer_sf"/>
</dbReference>
<gene>
    <name evidence="6" type="primary">tsf</name>
    <name evidence="10" type="ORF">IAC59_04710</name>
</gene>
<dbReference type="PROSITE" id="PS01126">
    <property type="entry name" value="EF_TS_1"/>
    <property type="match status" value="1"/>
</dbReference>
<feature type="domain" description="Translation elongation factor EFTs/EF1B dimerisation" evidence="9">
    <location>
        <begin position="72"/>
        <end position="284"/>
    </location>
</feature>
<keyword evidence="3 6" id="KW-0251">Elongation factor</keyword>
<reference evidence="10" key="1">
    <citation type="submission" date="2020-10" db="EMBL/GenBank/DDBJ databases">
        <authorList>
            <person name="Gilroy R."/>
        </authorList>
    </citation>
    <scope>NUCLEOTIDE SEQUENCE</scope>
    <source>
        <strain evidence="10">ChiSxjej2B14-8506</strain>
    </source>
</reference>
<dbReference type="FunFam" id="1.10.8.10:FF:000001">
    <property type="entry name" value="Elongation factor Ts"/>
    <property type="match status" value="1"/>
</dbReference>
<dbReference type="Pfam" id="PF00889">
    <property type="entry name" value="EF_TS"/>
    <property type="match status" value="1"/>
</dbReference>
<name>A0A9D1LR98_9FIRM</name>
<evidence type="ECO:0000256" key="7">
    <source>
        <dbReference type="RuleBase" id="RU000642"/>
    </source>
</evidence>
<evidence type="ECO:0000259" key="9">
    <source>
        <dbReference type="Pfam" id="PF00889"/>
    </source>
</evidence>
<proteinExistence type="inferred from homology"/>
<dbReference type="HAMAP" id="MF_00050">
    <property type="entry name" value="EF_Ts"/>
    <property type="match status" value="1"/>
</dbReference>
<dbReference type="Gene3D" id="3.30.479.20">
    <property type="entry name" value="Elongation factor Ts, dimerisation domain"/>
    <property type="match status" value="2"/>
</dbReference>
<evidence type="ECO:0000256" key="8">
    <source>
        <dbReference type="RuleBase" id="RU000643"/>
    </source>
</evidence>
<comment type="subcellular location">
    <subcellularLocation>
        <location evidence="6 8">Cytoplasm</location>
    </subcellularLocation>
</comment>
<dbReference type="PANTHER" id="PTHR11741">
    <property type="entry name" value="ELONGATION FACTOR TS"/>
    <property type="match status" value="1"/>
</dbReference>
<dbReference type="InterPro" id="IPR001816">
    <property type="entry name" value="Transl_elong_EFTs/EF1B"/>
</dbReference>
<feature type="region of interest" description="Involved in Mg(2+) ion dislocation from EF-Tu" evidence="6">
    <location>
        <begin position="81"/>
        <end position="84"/>
    </location>
</feature>
<dbReference type="InterPro" id="IPR014039">
    <property type="entry name" value="Transl_elong_EFTs/EF1B_dimer"/>
</dbReference>
<dbReference type="Proteomes" id="UP000824123">
    <property type="component" value="Unassembled WGS sequence"/>
</dbReference>
<comment type="function">
    <text evidence="5 6 7">Associates with the EF-Tu.GDP complex and induces the exchange of GDP to GTP. It remains bound to the aminoacyl-tRNA.EF-Tu.GTP complex up to the GTP hydrolysis stage on the ribosome.</text>
</comment>
<evidence type="ECO:0000313" key="10">
    <source>
        <dbReference type="EMBL" id="HIU46541.1"/>
    </source>
</evidence>
<dbReference type="GO" id="GO:0005737">
    <property type="term" value="C:cytoplasm"/>
    <property type="evidence" value="ECO:0007669"/>
    <property type="project" value="UniProtKB-SubCell"/>
</dbReference>
<evidence type="ECO:0000256" key="6">
    <source>
        <dbReference type="HAMAP-Rule" id="MF_00050"/>
    </source>
</evidence>
<comment type="caution">
    <text evidence="10">The sequence shown here is derived from an EMBL/GenBank/DDBJ whole genome shotgun (WGS) entry which is preliminary data.</text>
</comment>
<dbReference type="AlphaFoldDB" id="A0A9D1LR98"/>
<dbReference type="SUPFAM" id="SSF46934">
    <property type="entry name" value="UBA-like"/>
    <property type="match status" value="1"/>
</dbReference>
<dbReference type="NCBIfam" id="TIGR00116">
    <property type="entry name" value="tsf"/>
    <property type="match status" value="1"/>
</dbReference>
<keyword evidence="6" id="KW-0963">Cytoplasm</keyword>
<dbReference type="Gene3D" id="1.10.8.10">
    <property type="entry name" value="DNA helicase RuvA subunit, C-terminal domain"/>
    <property type="match status" value="1"/>
</dbReference>
<comment type="similarity">
    <text evidence="1 6 7">Belongs to the EF-Ts family.</text>
</comment>
<dbReference type="InterPro" id="IPR018101">
    <property type="entry name" value="Transl_elong_Ts_CS"/>
</dbReference>
<organism evidence="10 11">
    <name type="scientific">Candidatus Fimadaptatus faecigallinarum</name>
    <dbReference type="NCBI Taxonomy" id="2840814"/>
    <lineage>
        <taxon>Bacteria</taxon>
        <taxon>Bacillati</taxon>
        <taxon>Bacillota</taxon>
        <taxon>Clostridia</taxon>
        <taxon>Eubacteriales</taxon>
        <taxon>Candidatus Fimadaptatus</taxon>
    </lineage>
</organism>
<evidence type="ECO:0000256" key="4">
    <source>
        <dbReference type="ARBA" id="ARBA00022917"/>
    </source>
</evidence>
<accession>A0A9D1LR98</accession>
<protein>
    <recommendedName>
        <fullName evidence="2 6">Elongation factor Ts</fullName>
        <shortName evidence="6">EF-Ts</shortName>
    </recommendedName>
</protein>
<dbReference type="Gene3D" id="1.10.286.20">
    <property type="match status" value="1"/>
</dbReference>
<evidence type="ECO:0000256" key="3">
    <source>
        <dbReference type="ARBA" id="ARBA00022768"/>
    </source>
</evidence>
<dbReference type="InterPro" id="IPR009060">
    <property type="entry name" value="UBA-like_sf"/>
</dbReference>
<dbReference type="CDD" id="cd14275">
    <property type="entry name" value="UBA_EF-Ts"/>
    <property type="match status" value="1"/>
</dbReference>
<dbReference type="FunFam" id="1.10.286.20:FF:000001">
    <property type="entry name" value="Elongation factor Ts"/>
    <property type="match status" value="1"/>
</dbReference>
<dbReference type="SUPFAM" id="SSF54713">
    <property type="entry name" value="Elongation factor Ts (EF-Ts), dimerisation domain"/>
    <property type="match status" value="2"/>
</dbReference>
<evidence type="ECO:0000256" key="2">
    <source>
        <dbReference type="ARBA" id="ARBA00016956"/>
    </source>
</evidence>
<keyword evidence="4 6" id="KW-0648">Protein biosynthesis</keyword>
<evidence type="ECO:0000256" key="5">
    <source>
        <dbReference type="ARBA" id="ARBA00025453"/>
    </source>
</evidence>
<reference evidence="10" key="2">
    <citation type="journal article" date="2021" name="PeerJ">
        <title>Extensive microbial diversity within the chicken gut microbiome revealed by metagenomics and culture.</title>
        <authorList>
            <person name="Gilroy R."/>
            <person name="Ravi A."/>
            <person name="Getino M."/>
            <person name="Pursley I."/>
            <person name="Horton D.L."/>
            <person name="Alikhan N.F."/>
            <person name="Baker D."/>
            <person name="Gharbi K."/>
            <person name="Hall N."/>
            <person name="Watson M."/>
            <person name="Adriaenssens E.M."/>
            <person name="Foster-Nyarko E."/>
            <person name="Jarju S."/>
            <person name="Secka A."/>
            <person name="Antonio M."/>
            <person name="Oren A."/>
            <person name="Chaudhuri R.R."/>
            <person name="La Ragione R."/>
            <person name="Hildebrand F."/>
            <person name="Pallen M.J."/>
        </authorList>
    </citation>
    <scope>NUCLEOTIDE SEQUENCE</scope>
    <source>
        <strain evidence="10">ChiSxjej2B14-8506</strain>
    </source>
</reference>
<evidence type="ECO:0000256" key="1">
    <source>
        <dbReference type="ARBA" id="ARBA00005532"/>
    </source>
</evidence>
<dbReference type="PROSITE" id="PS01127">
    <property type="entry name" value="EF_TS_2"/>
    <property type="match status" value="1"/>
</dbReference>
<sequence>MNITAAMVKELRESTGAGMMDCKKALVNSEGDMAKAVDYLREKGLAAAAKKESRIAAEGVVGTYICNKCGVGAMVEVNCETDFVANTPDFKELVETIAKTIIVSNPADVDALLNCKVAGDDTQTVSEMITGKVAKIGEKMTVRRFVRYEAEGGLVESYIHMGGKVGVLLKATGENTETVHEVLHDVALQIAAASPVAAEYVTRDQVRADHLEHEKEILIAQARNEGKPEKIIEKMVTGRINKFYQEVCLMEQPFVKDPDMSVEKMINAKAPGTKIVAFTRYKMGDGLEKKVNDLAAEVAEQIGK</sequence>
<dbReference type="GO" id="GO:0003746">
    <property type="term" value="F:translation elongation factor activity"/>
    <property type="evidence" value="ECO:0007669"/>
    <property type="project" value="UniProtKB-UniRule"/>
</dbReference>
<dbReference type="EMBL" id="DVNK01000032">
    <property type="protein sequence ID" value="HIU46541.1"/>
    <property type="molecule type" value="Genomic_DNA"/>
</dbReference>